<keyword evidence="1" id="KW-0812">Transmembrane</keyword>
<keyword evidence="1" id="KW-0472">Membrane</keyword>
<organism evidence="2">
    <name type="scientific">Palisada sp</name>
    <dbReference type="NCBI Taxonomy" id="1955416"/>
    <lineage>
        <taxon>Eukaryota</taxon>
        <taxon>Rhodophyta</taxon>
        <taxon>Florideophyceae</taxon>
        <taxon>Rhodymeniophycidae</taxon>
        <taxon>Ceramiales</taxon>
        <taxon>Rhodomelaceae</taxon>
        <taxon>Laurencieae</taxon>
        <taxon>Palisada</taxon>
    </lineage>
</organism>
<evidence type="ECO:0000313" key="2">
    <source>
        <dbReference type="EMBL" id="ARW68690.1"/>
    </source>
</evidence>
<reference evidence="2" key="1">
    <citation type="journal article" date="2017" name="J. Phycol.">
        <title>Analysis of chloroplast genomes and a supermatrix inform reclassification of the Rhodomelaceae (Rhodophyta).</title>
        <authorList>
            <person name="Diaz-Tapia P."/>
            <person name="Maggs C.A."/>
            <person name="West J.A."/>
            <person name="Verbruggen H."/>
        </authorList>
    </citation>
    <scope>NUCLEOTIDE SEQUENCE</scope>
    <source>
        <strain evidence="2">PD1686</strain>
    </source>
</reference>
<gene>
    <name evidence="2" type="primary">Orf36</name>
</gene>
<dbReference type="AlphaFoldDB" id="A0A1Z1MRG5"/>
<proteinExistence type="predicted"/>
<keyword evidence="1" id="KW-1133">Transmembrane helix</keyword>
<geneLocation type="chloroplast" evidence="2"/>
<protein>
    <submittedName>
        <fullName evidence="2">Uncharacterized protein</fullName>
    </submittedName>
</protein>
<name>A0A1Z1MRG5_9FLOR</name>
<sequence length="36" mass="4388">MVSYLYFCSLLIHSLTTKLIFEILIIYIYTYFNFNS</sequence>
<accession>A0A1Z1MRG5</accession>
<keyword evidence="2" id="KW-0934">Plastid</keyword>
<feature type="transmembrane region" description="Helical" evidence="1">
    <location>
        <begin position="12"/>
        <end position="32"/>
    </location>
</feature>
<dbReference type="EMBL" id="MF101453">
    <property type="protein sequence ID" value="ARW68690.1"/>
    <property type="molecule type" value="Genomic_DNA"/>
</dbReference>
<keyword evidence="2" id="KW-0150">Chloroplast</keyword>
<evidence type="ECO:0000256" key="1">
    <source>
        <dbReference type="SAM" id="Phobius"/>
    </source>
</evidence>